<evidence type="ECO:0008006" key="7">
    <source>
        <dbReference type="Google" id="ProtNLM"/>
    </source>
</evidence>
<name>X1ME32_9ZZZZ</name>
<keyword evidence="2" id="KW-0949">S-adenosyl-L-methionine</keyword>
<dbReference type="PANTHER" id="PTHR43409">
    <property type="entry name" value="ANAEROBIC MAGNESIUM-PROTOPORPHYRIN IX MONOMETHYL ESTER CYCLASE-RELATED"/>
    <property type="match status" value="1"/>
</dbReference>
<keyword evidence="5" id="KW-0411">Iron-sulfur</keyword>
<protein>
    <recommendedName>
        <fullName evidence="7">B12-binding domain-containing protein</fullName>
    </recommendedName>
</protein>
<evidence type="ECO:0000256" key="3">
    <source>
        <dbReference type="ARBA" id="ARBA00022723"/>
    </source>
</evidence>
<keyword evidence="4" id="KW-0408">Iron</keyword>
<dbReference type="GO" id="GO:0046872">
    <property type="term" value="F:metal ion binding"/>
    <property type="evidence" value="ECO:0007669"/>
    <property type="project" value="UniProtKB-KW"/>
</dbReference>
<evidence type="ECO:0000256" key="2">
    <source>
        <dbReference type="ARBA" id="ARBA00022691"/>
    </source>
</evidence>
<gene>
    <name evidence="6" type="ORF">S06H3_36271</name>
</gene>
<proteinExistence type="predicted"/>
<sequence length="170" mass="19046">MRILLVNPPRFQGIPVIREERCEITERYSVLPPYSLLQIAALLRQGGHQVSLIDANGENIAYKEVAHRLQDASYDALIFRFTPTTFGWDVEVAKLSKDLYPQAKTIGICYTLRIVSEDVLVRAPSLDIYLRHEYEVVTSQLVNALAGGSNLAQVSGISHRQDDSIAHNPD</sequence>
<evidence type="ECO:0000256" key="1">
    <source>
        <dbReference type="ARBA" id="ARBA00001966"/>
    </source>
</evidence>
<dbReference type="GO" id="GO:0051536">
    <property type="term" value="F:iron-sulfur cluster binding"/>
    <property type="evidence" value="ECO:0007669"/>
    <property type="project" value="UniProtKB-KW"/>
</dbReference>
<evidence type="ECO:0000256" key="4">
    <source>
        <dbReference type="ARBA" id="ARBA00023004"/>
    </source>
</evidence>
<accession>X1ME32</accession>
<dbReference type="PANTHER" id="PTHR43409:SF4">
    <property type="entry name" value="RADICAL SAM SUPERFAMILY PROTEIN"/>
    <property type="match status" value="1"/>
</dbReference>
<feature type="non-terminal residue" evidence="6">
    <location>
        <position position="170"/>
    </location>
</feature>
<comment type="cofactor">
    <cofactor evidence="1">
        <name>[4Fe-4S] cluster</name>
        <dbReference type="ChEBI" id="CHEBI:49883"/>
    </cofactor>
</comment>
<keyword evidence="3" id="KW-0479">Metal-binding</keyword>
<comment type="caution">
    <text evidence="6">The sequence shown here is derived from an EMBL/GenBank/DDBJ whole genome shotgun (WGS) entry which is preliminary data.</text>
</comment>
<dbReference type="InterPro" id="IPR051198">
    <property type="entry name" value="BchE-like"/>
</dbReference>
<dbReference type="EMBL" id="BARV01021953">
    <property type="protein sequence ID" value="GAI29513.1"/>
    <property type="molecule type" value="Genomic_DNA"/>
</dbReference>
<reference evidence="6" key="1">
    <citation type="journal article" date="2014" name="Front. Microbiol.">
        <title>High frequency of phylogenetically diverse reductive dehalogenase-homologous genes in deep subseafloor sedimentary metagenomes.</title>
        <authorList>
            <person name="Kawai M."/>
            <person name="Futagami T."/>
            <person name="Toyoda A."/>
            <person name="Takaki Y."/>
            <person name="Nishi S."/>
            <person name="Hori S."/>
            <person name="Arai W."/>
            <person name="Tsubouchi T."/>
            <person name="Morono Y."/>
            <person name="Uchiyama I."/>
            <person name="Ito T."/>
            <person name="Fujiyama A."/>
            <person name="Inagaki F."/>
            <person name="Takami H."/>
        </authorList>
    </citation>
    <scope>NUCLEOTIDE SEQUENCE</scope>
    <source>
        <strain evidence="6">Expedition CK06-06</strain>
    </source>
</reference>
<dbReference type="AlphaFoldDB" id="X1ME32"/>
<organism evidence="6">
    <name type="scientific">marine sediment metagenome</name>
    <dbReference type="NCBI Taxonomy" id="412755"/>
    <lineage>
        <taxon>unclassified sequences</taxon>
        <taxon>metagenomes</taxon>
        <taxon>ecological metagenomes</taxon>
    </lineage>
</organism>
<evidence type="ECO:0000256" key="5">
    <source>
        <dbReference type="ARBA" id="ARBA00023014"/>
    </source>
</evidence>
<evidence type="ECO:0000313" key="6">
    <source>
        <dbReference type="EMBL" id="GAI29513.1"/>
    </source>
</evidence>